<keyword evidence="1" id="KW-0732">Signal</keyword>
<proteinExistence type="predicted"/>
<gene>
    <name evidence="3" type="ORF">HMPREF0661_07315</name>
</gene>
<feature type="domain" description="Phytase-like" evidence="2">
    <location>
        <begin position="44"/>
        <end position="324"/>
    </location>
</feature>
<dbReference type="SUPFAM" id="SSF50956">
    <property type="entry name" value="Thermostable phytase (3-phytase)"/>
    <property type="match status" value="1"/>
</dbReference>
<reference evidence="3 4" key="1">
    <citation type="submission" date="2014-07" db="EMBL/GenBank/DDBJ databases">
        <authorList>
            <person name="McCorrison J."/>
            <person name="Sanka R."/>
            <person name="Torralba M."/>
            <person name="Gillis M."/>
            <person name="Haft D.H."/>
            <person name="Methe B."/>
            <person name="Sutton G."/>
            <person name="Nelson K.E."/>
        </authorList>
    </citation>
    <scope>NUCLEOTIDE SEQUENCE [LARGE SCALE GENOMIC DNA]</scope>
    <source>
        <strain evidence="3 4">DNF00666</strain>
    </source>
</reference>
<dbReference type="EMBL" id="JRNS01000376">
    <property type="protein sequence ID" value="KGF47380.1"/>
    <property type="molecule type" value="Genomic_DNA"/>
</dbReference>
<dbReference type="RefSeq" id="WP_081948107.1">
    <property type="nucleotide sequence ID" value="NZ_JRNS01000376.1"/>
</dbReference>
<protein>
    <submittedName>
        <fullName evidence="3">Phytase esterase</fullName>
    </submittedName>
</protein>
<evidence type="ECO:0000313" key="3">
    <source>
        <dbReference type="EMBL" id="KGF47380.1"/>
    </source>
</evidence>
<comment type="caution">
    <text evidence="3">The sequence shown here is derived from an EMBL/GenBank/DDBJ whole genome shotgun (WGS) entry which is preliminary data.</text>
</comment>
<dbReference type="AlphaFoldDB" id="A0A096AKQ1"/>
<feature type="signal peptide" evidence="1">
    <location>
        <begin position="1"/>
        <end position="25"/>
    </location>
</feature>
<dbReference type="Proteomes" id="UP000029578">
    <property type="component" value="Unassembled WGS sequence"/>
</dbReference>
<accession>A0A096AKQ1</accession>
<organism evidence="3 4">
    <name type="scientific">Prevotella melaninogenica DNF00666</name>
    <dbReference type="NCBI Taxonomy" id="1401073"/>
    <lineage>
        <taxon>Bacteria</taxon>
        <taxon>Pseudomonadati</taxon>
        <taxon>Bacteroidota</taxon>
        <taxon>Bacteroidia</taxon>
        <taxon>Bacteroidales</taxon>
        <taxon>Prevotellaceae</taxon>
        <taxon>Prevotella</taxon>
    </lineage>
</organism>
<evidence type="ECO:0000313" key="4">
    <source>
        <dbReference type="Proteomes" id="UP000029578"/>
    </source>
</evidence>
<feature type="chain" id="PRO_5001916474" evidence="1">
    <location>
        <begin position="26"/>
        <end position="343"/>
    </location>
</feature>
<evidence type="ECO:0000259" key="2">
    <source>
        <dbReference type="Pfam" id="PF13449"/>
    </source>
</evidence>
<dbReference type="InterPro" id="IPR027372">
    <property type="entry name" value="Phytase-like_dom"/>
</dbReference>
<dbReference type="Pfam" id="PF13449">
    <property type="entry name" value="Phytase-like"/>
    <property type="match status" value="1"/>
</dbReference>
<evidence type="ECO:0000256" key="1">
    <source>
        <dbReference type="SAM" id="SignalP"/>
    </source>
</evidence>
<sequence length="343" mass="38895">MVMKLKLKYILFFVFCFPFTLFAQAQQLVRLNPQHYFQRTVPKGNYSGLTWLGGDRYAVVSDKMSESGFFRFRIQLDSVSGDIKEVVNEGFQSSGELNKDEEGIAFFPKNSTLFISREADNSILEYGMNGKLTGRKLTIPSVFSMAIPAYSFEALTYNAYTHRFWTTSESTLKIDGEQANAKNQVKNRLRFQSFDESFIPQEQYAYLMDAAESHPSVSNYAMGVSAMAALDDGKLIVLEREFVVTSSKIGSFVENKIYWVDPVKSMTISQEKALDTDSPYMQKTLIATWKTSLGLLRQNLANYEGMCLGPRLVDGSQVIVLCADSQDQYGGVLRDWFRTIIIR</sequence>
<name>A0A096AKQ1_9BACT</name>